<dbReference type="STRING" id="398720.MED217_13536"/>
<comment type="caution">
    <text evidence="3">The sequence shown here is derived from an EMBL/GenBank/DDBJ whole genome shotgun (WGS) entry which is preliminary data.</text>
</comment>
<dbReference type="AlphaFoldDB" id="A3XRA3"/>
<dbReference type="EMBL" id="AANC01000011">
    <property type="protein sequence ID" value="EAQ47917.1"/>
    <property type="molecule type" value="Genomic_DNA"/>
</dbReference>
<dbReference type="Pfam" id="PF00072">
    <property type="entry name" value="Response_reg"/>
    <property type="match status" value="1"/>
</dbReference>
<protein>
    <submittedName>
        <fullName evidence="3">Response regulator</fullName>
    </submittedName>
</protein>
<feature type="domain" description="Response regulatory" evidence="2">
    <location>
        <begin position="1"/>
        <end position="111"/>
    </location>
</feature>
<feature type="modified residue" description="4-aspartylphosphate" evidence="1">
    <location>
        <position position="42"/>
    </location>
</feature>
<keyword evidence="1" id="KW-0597">Phosphoprotein</keyword>
<dbReference type="Proteomes" id="UP000001601">
    <property type="component" value="Unassembled WGS sequence"/>
</dbReference>
<reference evidence="3 4" key="1">
    <citation type="journal article" date="2007" name="Nature">
        <title>Light stimulates growth of proteorhodopsin-containing marine Flavobacteria.</title>
        <authorList>
            <person name="Gomez-Consarnau L."/>
            <person name="Gonzalez J.M."/>
            <person name="Coll-Llado M."/>
            <person name="Gourdon P."/>
            <person name="Pascher T."/>
            <person name="Neutze R."/>
            <person name="Pedros-Alio C."/>
            <person name="Pinhassi J."/>
        </authorList>
    </citation>
    <scope>NUCLEOTIDE SEQUENCE [LARGE SCALE GENOMIC DNA]</scope>
    <source>
        <strain evidence="3 4">MED217</strain>
    </source>
</reference>
<dbReference type="PANTHER" id="PTHR44520:SF2">
    <property type="entry name" value="RESPONSE REGULATOR RCP1"/>
    <property type="match status" value="1"/>
</dbReference>
<dbReference type="SUPFAM" id="SSF52172">
    <property type="entry name" value="CheY-like"/>
    <property type="match status" value="1"/>
</dbReference>
<gene>
    <name evidence="3" type="ORF">MED217_13536</name>
</gene>
<dbReference type="Gene3D" id="3.40.50.2300">
    <property type="match status" value="1"/>
</dbReference>
<proteinExistence type="predicted"/>
<dbReference type="PROSITE" id="PS50110">
    <property type="entry name" value="RESPONSE_REGULATORY"/>
    <property type="match status" value="1"/>
</dbReference>
<dbReference type="InterPro" id="IPR011006">
    <property type="entry name" value="CheY-like_superfamily"/>
</dbReference>
<evidence type="ECO:0000313" key="3">
    <source>
        <dbReference type="EMBL" id="EAQ47917.1"/>
    </source>
</evidence>
<dbReference type="HOGENOM" id="CLU_000445_69_17_10"/>
<evidence type="ECO:0000259" key="2">
    <source>
        <dbReference type="PROSITE" id="PS50110"/>
    </source>
</evidence>
<evidence type="ECO:0000313" key="4">
    <source>
        <dbReference type="Proteomes" id="UP000001601"/>
    </source>
</evidence>
<dbReference type="GO" id="GO:0000160">
    <property type="term" value="P:phosphorelay signal transduction system"/>
    <property type="evidence" value="ECO:0007669"/>
    <property type="project" value="InterPro"/>
</dbReference>
<evidence type="ECO:0000256" key="1">
    <source>
        <dbReference type="PROSITE-ProRule" id="PRU00169"/>
    </source>
</evidence>
<organism evidence="3 4">
    <name type="scientific">Leeuwenhoekiella blandensis (strain CECT 7118 / CCUG 51940 / KCTC 22103 / MED217)</name>
    <name type="common">Flavobacterium sp. (strain MED217)</name>
    <dbReference type="NCBI Taxonomy" id="398720"/>
    <lineage>
        <taxon>Bacteria</taxon>
        <taxon>Pseudomonadati</taxon>
        <taxon>Bacteroidota</taxon>
        <taxon>Flavobacteriia</taxon>
        <taxon>Flavobacteriales</taxon>
        <taxon>Flavobacteriaceae</taxon>
        <taxon>Leeuwenhoekiella</taxon>
    </lineage>
</organism>
<keyword evidence="4" id="KW-1185">Reference proteome</keyword>
<accession>A3XRA3</accession>
<dbReference type="eggNOG" id="COG0784">
    <property type="taxonomic scope" value="Bacteria"/>
</dbReference>
<dbReference type="InterPro" id="IPR052893">
    <property type="entry name" value="TCS_response_regulator"/>
</dbReference>
<name>A3XRA3_LEEBM</name>
<dbReference type="PANTHER" id="PTHR44520">
    <property type="entry name" value="RESPONSE REGULATOR RCP1-RELATED"/>
    <property type="match status" value="1"/>
</dbReference>
<sequence>MERASFCDEVLVYTNGKEAIDALTLLMQTGPLTAIPDIIFLDLNMPIMDGWGFLDEFILIKPQKAIVIYIVTSSVSSADRKRALGYSETVKDYVIKPISPIRMNEIFEKYKKEEAQ</sequence>
<dbReference type="InterPro" id="IPR001789">
    <property type="entry name" value="Sig_transdc_resp-reg_receiver"/>
</dbReference>